<keyword evidence="2" id="KW-1185">Reference proteome</keyword>
<gene>
    <name evidence="1" type="ORF">ATK30_8681</name>
</gene>
<dbReference type="RefSeq" id="WP_143271490.1">
    <property type="nucleotide sequence ID" value="NZ_PJMY01000003.1"/>
</dbReference>
<protein>
    <submittedName>
        <fullName evidence="1">Uncharacterized protein</fullName>
    </submittedName>
</protein>
<evidence type="ECO:0000313" key="2">
    <source>
        <dbReference type="Proteomes" id="UP000233750"/>
    </source>
</evidence>
<name>A0A2N3WUY3_9PSEU</name>
<dbReference type="AlphaFoldDB" id="A0A2N3WUY3"/>
<comment type="caution">
    <text evidence="1">The sequence shown here is derived from an EMBL/GenBank/DDBJ whole genome shotgun (WGS) entry which is preliminary data.</text>
</comment>
<sequence>MPKTRLFVVARLDSRVLFVRESWGFTTDSHCGRENGMHTVFTGRDGLSTFDPYGPKRGL</sequence>
<reference evidence="1 2" key="1">
    <citation type="submission" date="2017-12" db="EMBL/GenBank/DDBJ databases">
        <title>Sequencing the genomes of 1000 Actinobacteria strains.</title>
        <authorList>
            <person name="Klenk H.-P."/>
        </authorList>
    </citation>
    <scope>NUCLEOTIDE SEQUENCE [LARGE SCALE GENOMIC DNA]</scope>
    <source>
        <strain evidence="1 2">DSM 45165</strain>
    </source>
</reference>
<proteinExistence type="predicted"/>
<evidence type="ECO:0000313" key="1">
    <source>
        <dbReference type="EMBL" id="PKV97686.1"/>
    </source>
</evidence>
<dbReference type="Proteomes" id="UP000233750">
    <property type="component" value="Unassembled WGS sequence"/>
</dbReference>
<dbReference type="EMBL" id="PJMY01000003">
    <property type="protein sequence ID" value="PKV97686.1"/>
    <property type="molecule type" value="Genomic_DNA"/>
</dbReference>
<accession>A0A2N3WUY3</accession>
<organism evidence="1 2">
    <name type="scientific">Amycolatopsis echigonensis</name>
    <dbReference type="NCBI Taxonomy" id="2576905"/>
    <lineage>
        <taxon>Bacteria</taxon>
        <taxon>Bacillati</taxon>
        <taxon>Actinomycetota</taxon>
        <taxon>Actinomycetes</taxon>
        <taxon>Pseudonocardiales</taxon>
        <taxon>Pseudonocardiaceae</taxon>
        <taxon>Amycolatopsis</taxon>
    </lineage>
</organism>